<evidence type="ECO:0000256" key="12">
    <source>
        <dbReference type="SAM" id="Phobius"/>
    </source>
</evidence>
<evidence type="ECO:0000256" key="9">
    <source>
        <dbReference type="ARBA" id="ARBA00023027"/>
    </source>
</evidence>
<evidence type="ECO:0000256" key="10">
    <source>
        <dbReference type="ARBA" id="ARBA00023136"/>
    </source>
</evidence>
<keyword evidence="5 11" id="KW-0812">Transmembrane</keyword>
<dbReference type="GO" id="GO:0005886">
    <property type="term" value="C:plasma membrane"/>
    <property type="evidence" value="ECO:0007669"/>
    <property type="project" value="UniProtKB-SubCell"/>
</dbReference>
<keyword evidence="10 12" id="KW-0472">Membrane</keyword>
<dbReference type="AlphaFoldDB" id="A0A8T7LS33"/>
<keyword evidence="3" id="KW-0813">Transport</keyword>
<dbReference type="InterPro" id="IPR038430">
    <property type="entry name" value="NDAH_ubi_oxred_su3_sf"/>
</dbReference>
<evidence type="ECO:0000256" key="1">
    <source>
        <dbReference type="ARBA" id="ARBA00004370"/>
    </source>
</evidence>
<comment type="function">
    <text evidence="11">NDH-1 shuttles electrons from NADH, via FMN and iron-sulfur (Fe-S) centers, to quinones in the respiratory chain.</text>
</comment>
<dbReference type="Gene3D" id="1.20.58.1610">
    <property type="entry name" value="NADH:ubiquinone/plastoquinone oxidoreductase, chain 3"/>
    <property type="match status" value="1"/>
</dbReference>
<dbReference type="Pfam" id="PF00507">
    <property type="entry name" value="Oxidored_q4"/>
    <property type="match status" value="1"/>
</dbReference>
<dbReference type="GO" id="GO:0030964">
    <property type="term" value="C:NADH dehydrogenase complex"/>
    <property type="evidence" value="ECO:0007669"/>
    <property type="project" value="TreeGrafter"/>
</dbReference>
<dbReference type="PANTHER" id="PTHR11058:SF22">
    <property type="entry name" value="NADH-QUINONE OXIDOREDUCTASE SUBUNIT A"/>
    <property type="match status" value="1"/>
</dbReference>
<dbReference type="GO" id="GO:0048038">
    <property type="term" value="F:quinone binding"/>
    <property type="evidence" value="ECO:0007669"/>
    <property type="project" value="UniProtKB-KW"/>
</dbReference>
<evidence type="ECO:0000256" key="7">
    <source>
        <dbReference type="ARBA" id="ARBA00022967"/>
    </source>
</evidence>
<keyword evidence="8 12" id="KW-1133">Transmembrane helix</keyword>
<keyword evidence="7" id="KW-1278">Translocase</keyword>
<dbReference type="InterPro" id="IPR000440">
    <property type="entry name" value="NADH_UbQ/plastoQ_OxRdtase_su3"/>
</dbReference>
<proteinExistence type="inferred from homology"/>
<evidence type="ECO:0000313" key="14">
    <source>
        <dbReference type="Proteomes" id="UP000521676"/>
    </source>
</evidence>
<dbReference type="GO" id="GO:0008137">
    <property type="term" value="F:NADH dehydrogenase (ubiquinone) activity"/>
    <property type="evidence" value="ECO:0007669"/>
    <property type="project" value="InterPro"/>
</dbReference>
<keyword evidence="6 11" id="KW-0874">Quinone</keyword>
<comment type="caution">
    <text evidence="13">The sequence shown here is derived from an EMBL/GenBank/DDBJ whole genome shotgun (WGS) entry which is preliminary data.</text>
</comment>
<gene>
    <name evidence="13" type="ORF">HXX08_03005</name>
</gene>
<feature type="transmembrane region" description="Helical" evidence="12">
    <location>
        <begin position="77"/>
        <end position="99"/>
    </location>
</feature>
<dbReference type="PANTHER" id="PTHR11058">
    <property type="entry name" value="NADH-UBIQUINONE OXIDOREDUCTASE CHAIN 3"/>
    <property type="match status" value="1"/>
</dbReference>
<evidence type="ECO:0000256" key="6">
    <source>
        <dbReference type="ARBA" id="ARBA00022719"/>
    </source>
</evidence>
<comment type="subcellular location">
    <subcellularLocation>
        <location evidence="11">Cell membrane</location>
        <topology evidence="11">Multi-pass membrane protein</topology>
    </subcellularLocation>
    <subcellularLocation>
        <location evidence="1">Membrane</location>
    </subcellularLocation>
</comment>
<dbReference type="EC" id="7.1.1.-" evidence="11"/>
<comment type="similarity">
    <text evidence="2 11">Belongs to the complex I subunit 3 family.</text>
</comment>
<sequence length="107" mass="12356">MGMTLLLLGFLIRPNKPNSRKTIPYESGVPPVGHARERYSVRFYIIAMLFVLFDIEAVFLYPWAINFDGFVRRGDGLFVLIEMGIFIFVILLGYAYAWLKGALDWVF</sequence>
<evidence type="ECO:0000313" key="13">
    <source>
        <dbReference type="EMBL" id="NWJ44824.1"/>
    </source>
</evidence>
<evidence type="ECO:0000256" key="2">
    <source>
        <dbReference type="ARBA" id="ARBA00008472"/>
    </source>
</evidence>
<dbReference type="EMBL" id="JACATZ010000001">
    <property type="protein sequence ID" value="NWJ44824.1"/>
    <property type="molecule type" value="Genomic_DNA"/>
</dbReference>
<evidence type="ECO:0000256" key="11">
    <source>
        <dbReference type="RuleBase" id="RU003639"/>
    </source>
</evidence>
<dbReference type="Proteomes" id="UP000521676">
    <property type="component" value="Unassembled WGS sequence"/>
</dbReference>
<name>A0A8T7LS33_9CHLR</name>
<keyword evidence="9 11" id="KW-0520">NAD</keyword>
<evidence type="ECO:0000256" key="4">
    <source>
        <dbReference type="ARBA" id="ARBA00022475"/>
    </source>
</evidence>
<evidence type="ECO:0000256" key="8">
    <source>
        <dbReference type="ARBA" id="ARBA00022989"/>
    </source>
</evidence>
<evidence type="ECO:0000256" key="5">
    <source>
        <dbReference type="ARBA" id="ARBA00022692"/>
    </source>
</evidence>
<evidence type="ECO:0000256" key="3">
    <source>
        <dbReference type="ARBA" id="ARBA00022448"/>
    </source>
</evidence>
<feature type="transmembrane region" description="Helical" evidence="12">
    <location>
        <begin position="43"/>
        <end position="65"/>
    </location>
</feature>
<comment type="catalytic activity">
    <reaction evidence="11">
        <text>a quinone + NADH + 5 H(+)(in) = a quinol + NAD(+) + 4 H(+)(out)</text>
        <dbReference type="Rhea" id="RHEA:57888"/>
        <dbReference type="ChEBI" id="CHEBI:15378"/>
        <dbReference type="ChEBI" id="CHEBI:24646"/>
        <dbReference type="ChEBI" id="CHEBI:57540"/>
        <dbReference type="ChEBI" id="CHEBI:57945"/>
        <dbReference type="ChEBI" id="CHEBI:132124"/>
    </reaction>
</comment>
<reference evidence="13 14" key="1">
    <citation type="submission" date="2020-06" db="EMBL/GenBank/DDBJ databases">
        <title>Anoxygenic phototrophic Chloroflexota member uses a Type I reaction center.</title>
        <authorList>
            <person name="Tsuji J.M."/>
            <person name="Shaw N.A."/>
            <person name="Nagashima S."/>
            <person name="Venkiteswaran J."/>
            <person name="Schiff S.L."/>
            <person name="Hanada S."/>
            <person name="Tank M."/>
            <person name="Neufeld J.D."/>
        </authorList>
    </citation>
    <scope>NUCLEOTIDE SEQUENCE [LARGE SCALE GENOMIC DNA]</scope>
    <source>
        <strain evidence="13">L227-S17</strain>
    </source>
</reference>
<keyword evidence="4" id="KW-1003">Cell membrane</keyword>
<protein>
    <recommendedName>
        <fullName evidence="11">NADH-quinone oxidoreductase subunit</fullName>
        <ecNumber evidence="11">7.1.1.-</ecNumber>
    </recommendedName>
</protein>
<accession>A0A8T7LS33</accession>
<organism evidence="13 14">
    <name type="scientific">Candidatus Chlorohelix allophototropha</name>
    <dbReference type="NCBI Taxonomy" id="3003348"/>
    <lineage>
        <taxon>Bacteria</taxon>
        <taxon>Bacillati</taxon>
        <taxon>Chloroflexota</taxon>
        <taxon>Chloroflexia</taxon>
        <taxon>Candidatus Chloroheliales</taxon>
        <taxon>Candidatus Chloroheliaceae</taxon>
        <taxon>Candidatus Chlorohelix</taxon>
    </lineage>
</organism>